<comment type="caution">
    <text evidence="7">The sequence shown here is derived from an EMBL/GenBank/DDBJ whole genome shotgun (WGS) entry which is preliminary data.</text>
</comment>
<reference evidence="7" key="1">
    <citation type="submission" date="2021-03" db="EMBL/GenBank/DDBJ databases">
        <title>Sagittula salina sp. nov. strain M10.9X isolated from the marine waste.</title>
        <authorList>
            <person name="Satari L."/>
            <person name="Molina-Menor E."/>
            <person name="Vidal-Verdu A."/>
            <person name="Pascual J."/>
            <person name="Pereto J."/>
            <person name="Porcar M."/>
        </authorList>
    </citation>
    <scope>NUCLEOTIDE SEQUENCE</scope>
    <source>
        <strain evidence="7">M10.9X</strain>
    </source>
</reference>
<gene>
    <name evidence="5 7" type="primary">coaE</name>
    <name evidence="7" type="ORF">J5474_12550</name>
</gene>
<dbReference type="SUPFAM" id="SSF52540">
    <property type="entry name" value="P-loop containing nucleoside triphosphate hydrolases"/>
    <property type="match status" value="1"/>
</dbReference>
<dbReference type="GO" id="GO:0015937">
    <property type="term" value="P:coenzyme A biosynthetic process"/>
    <property type="evidence" value="ECO:0007669"/>
    <property type="project" value="UniProtKB-UniRule"/>
</dbReference>
<name>A0A940S3R2_9RHOB</name>
<dbReference type="EMBL" id="JAGISH010000006">
    <property type="protein sequence ID" value="MBP0483319.1"/>
    <property type="molecule type" value="Genomic_DNA"/>
</dbReference>
<dbReference type="NCBIfam" id="TIGR00152">
    <property type="entry name" value="dephospho-CoA kinase"/>
    <property type="match status" value="1"/>
</dbReference>
<comment type="function">
    <text evidence="5">Catalyzes the phosphorylation of the 3'-hydroxyl group of dephosphocoenzyme A to form coenzyme A.</text>
</comment>
<organism evidence="7 8">
    <name type="scientific">Sagittula salina</name>
    <dbReference type="NCBI Taxonomy" id="2820268"/>
    <lineage>
        <taxon>Bacteria</taxon>
        <taxon>Pseudomonadati</taxon>
        <taxon>Pseudomonadota</taxon>
        <taxon>Alphaproteobacteria</taxon>
        <taxon>Rhodobacterales</taxon>
        <taxon>Roseobacteraceae</taxon>
        <taxon>Sagittula</taxon>
    </lineage>
</organism>
<proteinExistence type="inferred from homology"/>
<keyword evidence="8" id="KW-1185">Reference proteome</keyword>
<keyword evidence="5 7" id="KW-0418">Kinase</keyword>
<dbReference type="EC" id="2.7.1.24" evidence="5 6"/>
<comment type="similarity">
    <text evidence="1 5">Belongs to the CoaE family.</text>
</comment>
<evidence type="ECO:0000256" key="2">
    <source>
        <dbReference type="ARBA" id="ARBA00022741"/>
    </source>
</evidence>
<comment type="catalytic activity">
    <reaction evidence="5">
        <text>3'-dephospho-CoA + ATP = ADP + CoA + H(+)</text>
        <dbReference type="Rhea" id="RHEA:18245"/>
        <dbReference type="ChEBI" id="CHEBI:15378"/>
        <dbReference type="ChEBI" id="CHEBI:30616"/>
        <dbReference type="ChEBI" id="CHEBI:57287"/>
        <dbReference type="ChEBI" id="CHEBI:57328"/>
        <dbReference type="ChEBI" id="CHEBI:456216"/>
        <dbReference type="EC" id="2.7.1.24"/>
    </reaction>
</comment>
<evidence type="ECO:0000313" key="7">
    <source>
        <dbReference type="EMBL" id="MBP0483319.1"/>
    </source>
</evidence>
<dbReference type="InterPro" id="IPR001977">
    <property type="entry name" value="Depp_CoAkinase"/>
</dbReference>
<dbReference type="Pfam" id="PF01121">
    <property type="entry name" value="CoaE"/>
    <property type="match status" value="1"/>
</dbReference>
<dbReference type="Gene3D" id="3.40.50.300">
    <property type="entry name" value="P-loop containing nucleotide triphosphate hydrolases"/>
    <property type="match status" value="1"/>
</dbReference>
<dbReference type="PANTHER" id="PTHR10695:SF46">
    <property type="entry name" value="BIFUNCTIONAL COENZYME A SYNTHASE-RELATED"/>
    <property type="match status" value="1"/>
</dbReference>
<comment type="subcellular location">
    <subcellularLocation>
        <location evidence="5">Cytoplasm</location>
    </subcellularLocation>
</comment>
<dbReference type="GO" id="GO:0004140">
    <property type="term" value="F:dephospho-CoA kinase activity"/>
    <property type="evidence" value="ECO:0007669"/>
    <property type="project" value="UniProtKB-UniRule"/>
</dbReference>
<dbReference type="HAMAP" id="MF_00376">
    <property type="entry name" value="Dephospho_CoA_kinase"/>
    <property type="match status" value="1"/>
</dbReference>
<dbReference type="InterPro" id="IPR027417">
    <property type="entry name" value="P-loop_NTPase"/>
</dbReference>
<keyword evidence="2 5" id="KW-0547">Nucleotide-binding</keyword>
<sequence>MRFRLGLTGSIGMGKSTTASLFAAEGCLVWDADAAVHRLYAKGGDAVAVIQKHLPEAITEGTVCRPALKRMIAEDPGVLATLESLVHPLVQADRERFIAQNPLAIGVFDIPLLFETGGDREMDGTACVYVSRETQRIRVLERGTMTEADFERILARQMPSEEKCARATWVIETDTIDHTRAQVQAIVQEIREKTSHA</sequence>
<comment type="pathway">
    <text evidence="5">Cofactor biosynthesis; coenzyme A biosynthesis; CoA from (R)-pantothenate: step 5/5.</text>
</comment>
<evidence type="ECO:0000256" key="3">
    <source>
        <dbReference type="ARBA" id="ARBA00022840"/>
    </source>
</evidence>
<keyword evidence="5" id="KW-0963">Cytoplasm</keyword>
<dbReference type="AlphaFoldDB" id="A0A940S3R2"/>
<dbReference type="PROSITE" id="PS51219">
    <property type="entry name" value="DPCK"/>
    <property type="match status" value="1"/>
</dbReference>
<keyword evidence="5 7" id="KW-0808">Transferase</keyword>
<dbReference type="GO" id="GO:0005737">
    <property type="term" value="C:cytoplasm"/>
    <property type="evidence" value="ECO:0007669"/>
    <property type="project" value="UniProtKB-SubCell"/>
</dbReference>
<evidence type="ECO:0000256" key="1">
    <source>
        <dbReference type="ARBA" id="ARBA00009018"/>
    </source>
</evidence>
<evidence type="ECO:0000256" key="5">
    <source>
        <dbReference type="HAMAP-Rule" id="MF_00376"/>
    </source>
</evidence>
<protein>
    <recommendedName>
        <fullName evidence="5 6">Dephospho-CoA kinase</fullName>
        <ecNumber evidence="5 6">2.7.1.24</ecNumber>
    </recommendedName>
    <alternativeName>
        <fullName evidence="5">Dephosphocoenzyme A kinase</fullName>
    </alternativeName>
</protein>
<evidence type="ECO:0000256" key="6">
    <source>
        <dbReference type="NCBIfam" id="TIGR00152"/>
    </source>
</evidence>
<evidence type="ECO:0000313" key="8">
    <source>
        <dbReference type="Proteomes" id="UP000675940"/>
    </source>
</evidence>
<dbReference type="CDD" id="cd02022">
    <property type="entry name" value="DPCK"/>
    <property type="match status" value="1"/>
</dbReference>
<dbReference type="RefSeq" id="WP_209361252.1">
    <property type="nucleotide sequence ID" value="NZ_JAGISH010000006.1"/>
</dbReference>
<feature type="binding site" evidence="5">
    <location>
        <begin position="12"/>
        <end position="17"/>
    </location>
    <ligand>
        <name>ATP</name>
        <dbReference type="ChEBI" id="CHEBI:30616"/>
    </ligand>
</feature>
<dbReference type="Proteomes" id="UP000675940">
    <property type="component" value="Unassembled WGS sequence"/>
</dbReference>
<keyword evidence="4 5" id="KW-0173">Coenzyme A biosynthesis</keyword>
<dbReference type="PANTHER" id="PTHR10695">
    <property type="entry name" value="DEPHOSPHO-COA KINASE-RELATED"/>
    <property type="match status" value="1"/>
</dbReference>
<keyword evidence="3 5" id="KW-0067">ATP-binding</keyword>
<evidence type="ECO:0000256" key="4">
    <source>
        <dbReference type="ARBA" id="ARBA00022993"/>
    </source>
</evidence>
<dbReference type="GO" id="GO:0005524">
    <property type="term" value="F:ATP binding"/>
    <property type="evidence" value="ECO:0007669"/>
    <property type="project" value="UniProtKB-UniRule"/>
</dbReference>
<accession>A0A940S3R2</accession>